<dbReference type="Proteomes" id="UP000245429">
    <property type="component" value="Chromosome"/>
</dbReference>
<dbReference type="AlphaFoldDB" id="A0A2U8QYB5"/>
<protein>
    <recommendedName>
        <fullName evidence="2">General stress protein 17M-like domain-containing protein</fullName>
    </recommendedName>
</protein>
<keyword evidence="1" id="KW-0472">Membrane</keyword>
<dbReference type="RefSeq" id="WP_109570244.1">
    <property type="nucleotide sequence ID" value="NZ_CP029463.1"/>
</dbReference>
<evidence type="ECO:0000256" key="1">
    <source>
        <dbReference type="SAM" id="Phobius"/>
    </source>
</evidence>
<organism evidence="3 4">
    <name type="scientific">Flavobacterium sediminis</name>
    <dbReference type="NCBI Taxonomy" id="2201181"/>
    <lineage>
        <taxon>Bacteria</taxon>
        <taxon>Pseudomonadati</taxon>
        <taxon>Bacteroidota</taxon>
        <taxon>Flavobacteriia</taxon>
        <taxon>Flavobacteriales</taxon>
        <taxon>Flavobacteriaceae</taxon>
        <taxon>Flavobacterium</taxon>
    </lineage>
</organism>
<name>A0A2U8QYB5_9FLAO</name>
<gene>
    <name evidence="3" type="ORF">DI487_14280</name>
</gene>
<dbReference type="OrthoDB" id="1354971at2"/>
<dbReference type="EMBL" id="CP029463">
    <property type="protein sequence ID" value="AWM14906.1"/>
    <property type="molecule type" value="Genomic_DNA"/>
</dbReference>
<evidence type="ECO:0000313" key="3">
    <source>
        <dbReference type="EMBL" id="AWM14906.1"/>
    </source>
</evidence>
<keyword evidence="1" id="KW-1133">Transmembrane helix</keyword>
<keyword evidence="4" id="KW-1185">Reference proteome</keyword>
<feature type="transmembrane region" description="Helical" evidence="1">
    <location>
        <begin position="84"/>
        <end position="113"/>
    </location>
</feature>
<dbReference type="PANTHER" id="PTHR36109:SF2">
    <property type="entry name" value="MEMBRANE PROTEIN"/>
    <property type="match status" value="1"/>
</dbReference>
<dbReference type="Pfam" id="PF11181">
    <property type="entry name" value="YflT"/>
    <property type="match status" value="1"/>
</dbReference>
<accession>A0A2U8QYB5</accession>
<feature type="transmembrane region" description="Helical" evidence="1">
    <location>
        <begin position="57"/>
        <end position="78"/>
    </location>
</feature>
<sequence>MKTLVAVYETHKKALQAVDQLKNNGFDTEKVSILGKADLINNHVHIKTNDTAEAAEVSLGVIAGTTLGILTGIGVFTIPGLGFLYGAGALVGGIAGADLGAFGSSIIAILTFAGVEKHNAKKYEDHLNECKFLLFVRGDQSDIDTAEKILNTDKLHLELDSE</sequence>
<keyword evidence="1" id="KW-0812">Transmembrane</keyword>
<dbReference type="KEGG" id="fse:DI487_14280"/>
<dbReference type="InterPro" id="IPR025889">
    <property type="entry name" value="GSP17M-like_dom"/>
</dbReference>
<evidence type="ECO:0000259" key="2">
    <source>
        <dbReference type="Pfam" id="PF11181"/>
    </source>
</evidence>
<dbReference type="PANTHER" id="PTHR36109">
    <property type="entry name" value="MEMBRANE PROTEIN-RELATED"/>
    <property type="match status" value="1"/>
</dbReference>
<evidence type="ECO:0000313" key="4">
    <source>
        <dbReference type="Proteomes" id="UP000245429"/>
    </source>
</evidence>
<dbReference type="InterPro" id="IPR052948">
    <property type="entry name" value="Low_temp-induced_all0457"/>
</dbReference>
<reference evidence="3 4" key="1">
    <citation type="submission" date="2018-05" db="EMBL/GenBank/DDBJ databases">
        <title>Flavobacterium sp. MEBiC07310.</title>
        <authorList>
            <person name="Baek K."/>
        </authorList>
    </citation>
    <scope>NUCLEOTIDE SEQUENCE [LARGE SCALE GENOMIC DNA]</scope>
    <source>
        <strain evidence="3 4">MEBiC07310</strain>
    </source>
</reference>
<proteinExistence type="predicted"/>
<feature type="domain" description="General stress protein 17M-like" evidence="2">
    <location>
        <begin position="4"/>
        <end position="65"/>
    </location>
</feature>